<evidence type="ECO:0000313" key="2">
    <source>
        <dbReference type="Proteomes" id="UP001183202"/>
    </source>
</evidence>
<dbReference type="Proteomes" id="UP001183202">
    <property type="component" value="Unassembled WGS sequence"/>
</dbReference>
<evidence type="ECO:0000313" key="1">
    <source>
        <dbReference type="EMBL" id="MDT0349403.1"/>
    </source>
</evidence>
<reference evidence="2" key="1">
    <citation type="submission" date="2023-07" db="EMBL/GenBank/DDBJ databases">
        <title>30 novel species of actinomycetes from the DSMZ collection.</title>
        <authorList>
            <person name="Nouioui I."/>
        </authorList>
    </citation>
    <scope>NUCLEOTIDE SEQUENCE [LARGE SCALE GENOMIC DNA]</scope>
    <source>
        <strain evidence="2">DSM 45834</strain>
    </source>
</reference>
<organism evidence="1 2">
    <name type="scientific">Pseudonocardia charpentierae</name>
    <dbReference type="NCBI Taxonomy" id="3075545"/>
    <lineage>
        <taxon>Bacteria</taxon>
        <taxon>Bacillati</taxon>
        <taxon>Actinomycetota</taxon>
        <taxon>Actinomycetes</taxon>
        <taxon>Pseudonocardiales</taxon>
        <taxon>Pseudonocardiaceae</taxon>
        <taxon>Pseudonocardia</taxon>
    </lineage>
</organism>
<proteinExistence type="predicted"/>
<protein>
    <submittedName>
        <fullName evidence="1">Uncharacterized protein</fullName>
    </submittedName>
</protein>
<feature type="non-terminal residue" evidence="1">
    <location>
        <position position="1"/>
    </location>
</feature>
<dbReference type="RefSeq" id="WP_311555439.1">
    <property type="nucleotide sequence ID" value="NZ_JAVREJ010000004.1"/>
</dbReference>
<dbReference type="EMBL" id="JAVREJ010000004">
    <property type="protein sequence ID" value="MDT0349403.1"/>
    <property type="molecule type" value="Genomic_DNA"/>
</dbReference>
<name>A0ABU2N8L5_9PSEU</name>
<sequence>ADTTEGNLTNDCAFGNTTGETSQMLDGGSSLLGSLAGLITGAVVNAPVQTNALNCNNVNVEDVIDSNSNNTTREVDVTEIEDSFNQSHHRR</sequence>
<comment type="caution">
    <text evidence="1">The sequence shown here is derived from an EMBL/GenBank/DDBJ whole genome shotgun (WGS) entry which is preliminary data.</text>
</comment>
<accession>A0ABU2N8L5</accession>
<keyword evidence="2" id="KW-1185">Reference proteome</keyword>
<gene>
    <name evidence="1" type="ORF">RM445_07660</name>
</gene>